<dbReference type="EMBL" id="DS547179">
    <property type="protein sequence ID" value="EDQ98992.1"/>
    <property type="molecule type" value="Genomic_DNA"/>
</dbReference>
<gene>
    <name evidence="1" type="ORF">LACBIDRAFT_335458</name>
</gene>
<evidence type="ECO:0000313" key="2">
    <source>
        <dbReference type="Proteomes" id="UP000001194"/>
    </source>
</evidence>
<dbReference type="InParanoid" id="B0E2D6"/>
<dbReference type="GeneID" id="6086009"/>
<dbReference type="RefSeq" id="XP_001890353.1">
    <property type="nucleotide sequence ID" value="XM_001890318.1"/>
</dbReference>
<sequence>MSTPAPLAATLVIRDKINEAFKSYVDAKGKFAQAVTLSMLGATAGFCHQLVTSGDPAIFTDHNLSEPVFIVRQEYNALNDSNKAVTDPPGFNIIRDFCKKVQLIRDATNAQKRGAADVAAALLDVKPKPRPRKAVKSKATVDDKDDDDIEIVGDVNCVFHYLLGLINSFTRSFAQMTIDNLFNGDVEAKISTKDKGKKRTTPKAVFKRAETVCIPYTAVPGMDTENRIYSKAAAIESGQVASSSNKRARTEFPHSNGLVDLQCRRGHSLSLDSSIKDFIIARTKAVLDSPMPGEPTLEYYRTAEMDLRNRVITSIQRLDLELKLYDVLHAEYETIADLLKDYEEIDAFLA</sequence>
<dbReference type="HOGENOM" id="CLU_069418_0_0_1"/>
<protein>
    <submittedName>
        <fullName evidence="1">Predicted protein</fullName>
    </submittedName>
</protein>
<dbReference type="Proteomes" id="UP000001194">
    <property type="component" value="Unassembled WGS sequence"/>
</dbReference>
<proteinExistence type="predicted"/>
<organism evidence="2">
    <name type="scientific">Laccaria bicolor (strain S238N-H82 / ATCC MYA-4686)</name>
    <name type="common">Bicoloured deceiver</name>
    <name type="synonym">Laccaria laccata var. bicolor</name>
    <dbReference type="NCBI Taxonomy" id="486041"/>
    <lineage>
        <taxon>Eukaryota</taxon>
        <taxon>Fungi</taxon>
        <taxon>Dikarya</taxon>
        <taxon>Basidiomycota</taxon>
        <taxon>Agaricomycotina</taxon>
        <taxon>Agaricomycetes</taxon>
        <taxon>Agaricomycetidae</taxon>
        <taxon>Agaricales</taxon>
        <taxon>Agaricineae</taxon>
        <taxon>Hydnangiaceae</taxon>
        <taxon>Laccaria</taxon>
    </lineage>
</organism>
<dbReference type="AlphaFoldDB" id="B0E2D6"/>
<keyword evidence="2" id="KW-1185">Reference proteome</keyword>
<evidence type="ECO:0000313" key="1">
    <source>
        <dbReference type="EMBL" id="EDQ98992.1"/>
    </source>
</evidence>
<name>B0E2D6_LACBS</name>
<dbReference type="KEGG" id="lbc:LACBIDRAFT_335458"/>
<reference evidence="1 2" key="1">
    <citation type="journal article" date="2008" name="Nature">
        <title>The genome of Laccaria bicolor provides insights into mycorrhizal symbiosis.</title>
        <authorList>
            <person name="Martin F."/>
            <person name="Aerts A."/>
            <person name="Ahren D."/>
            <person name="Brun A."/>
            <person name="Danchin E.G.J."/>
            <person name="Duchaussoy F."/>
            <person name="Gibon J."/>
            <person name="Kohler A."/>
            <person name="Lindquist E."/>
            <person name="Pereda V."/>
            <person name="Salamov A."/>
            <person name="Shapiro H.J."/>
            <person name="Wuyts J."/>
            <person name="Blaudez D."/>
            <person name="Buee M."/>
            <person name="Brokstein P."/>
            <person name="Canbaeck B."/>
            <person name="Cohen D."/>
            <person name="Courty P.E."/>
            <person name="Coutinho P.M."/>
            <person name="Delaruelle C."/>
            <person name="Detter J.C."/>
            <person name="Deveau A."/>
            <person name="DiFazio S."/>
            <person name="Duplessis S."/>
            <person name="Fraissinet-Tachet L."/>
            <person name="Lucic E."/>
            <person name="Frey-Klett P."/>
            <person name="Fourrey C."/>
            <person name="Feussner I."/>
            <person name="Gay G."/>
            <person name="Grimwood J."/>
            <person name="Hoegger P.J."/>
            <person name="Jain P."/>
            <person name="Kilaru S."/>
            <person name="Labbe J."/>
            <person name="Lin Y.C."/>
            <person name="Legue V."/>
            <person name="Le Tacon F."/>
            <person name="Marmeisse R."/>
            <person name="Melayah D."/>
            <person name="Montanini B."/>
            <person name="Muratet M."/>
            <person name="Nehls U."/>
            <person name="Niculita-Hirzel H."/>
            <person name="Oudot-Le Secq M.P."/>
            <person name="Peter M."/>
            <person name="Quesneville H."/>
            <person name="Rajashekar B."/>
            <person name="Reich M."/>
            <person name="Rouhier N."/>
            <person name="Schmutz J."/>
            <person name="Yin T."/>
            <person name="Chalot M."/>
            <person name="Henrissat B."/>
            <person name="Kuees U."/>
            <person name="Lucas S."/>
            <person name="Van de Peer Y."/>
            <person name="Podila G.K."/>
            <person name="Polle A."/>
            <person name="Pukkila P.J."/>
            <person name="Richardson P.M."/>
            <person name="Rouze P."/>
            <person name="Sanders I.R."/>
            <person name="Stajich J.E."/>
            <person name="Tunlid A."/>
            <person name="Tuskan G."/>
            <person name="Grigoriev I.V."/>
        </authorList>
    </citation>
    <scope>NUCLEOTIDE SEQUENCE [LARGE SCALE GENOMIC DNA]</scope>
    <source>
        <strain evidence="2">S238N-H82 / ATCC MYA-4686</strain>
    </source>
</reference>
<accession>B0E2D6</accession>